<organism evidence="4 5">
    <name type="scientific">Hydrogenobacter thermophilus (strain DSM 6534 / IAM 12695 / TK-6)</name>
    <dbReference type="NCBI Taxonomy" id="608538"/>
    <lineage>
        <taxon>Bacteria</taxon>
        <taxon>Pseudomonadati</taxon>
        <taxon>Aquificota</taxon>
        <taxon>Aquificia</taxon>
        <taxon>Aquificales</taxon>
        <taxon>Aquificaceae</taxon>
        <taxon>Hydrogenobacter</taxon>
    </lineage>
</organism>
<dbReference type="EMBL" id="AP011112">
    <property type="protein sequence ID" value="BAI68619.1"/>
    <property type="molecule type" value="Genomic_DNA"/>
</dbReference>
<keyword evidence="5" id="KW-1185">Reference proteome</keyword>
<feature type="transmembrane region" description="Helical" evidence="2">
    <location>
        <begin position="246"/>
        <end position="268"/>
    </location>
</feature>
<accession>D3DFL7</accession>
<feature type="transmembrane region" description="Helical" evidence="2">
    <location>
        <begin position="383"/>
        <end position="408"/>
    </location>
</feature>
<keyword evidence="1" id="KW-0249">Electron transport</keyword>
<feature type="domain" description="Cytochrome oxidase subunit I profile" evidence="3">
    <location>
        <begin position="163"/>
        <end position="422"/>
    </location>
</feature>
<dbReference type="GO" id="GO:0009060">
    <property type="term" value="P:aerobic respiration"/>
    <property type="evidence" value="ECO:0007669"/>
    <property type="project" value="InterPro"/>
</dbReference>
<evidence type="ECO:0000259" key="3">
    <source>
        <dbReference type="PROSITE" id="PS50855"/>
    </source>
</evidence>
<feature type="transmembrane region" description="Helical" evidence="2">
    <location>
        <begin position="280"/>
        <end position="298"/>
    </location>
</feature>
<dbReference type="KEGG" id="hte:Hydth_0153"/>
<keyword evidence="2" id="KW-0812">Transmembrane</keyword>
<dbReference type="AlphaFoldDB" id="D3DFL7"/>
<dbReference type="STRING" id="608538.HTH_0152"/>
<dbReference type="PROSITE" id="PS50855">
    <property type="entry name" value="COX1"/>
    <property type="match status" value="1"/>
</dbReference>
<dbReference type="Pfam" id="PF00115">
    <property type="entry name" value="COX1"/>
    <property type="match status" value="1"/>
</dbReference>
<dbReference type="KEGG" id="hth:HTH_0152"/>
<keyword evidence="1" id="KW-0679">Respiratory chain</keyword>
<evidence type="ECO:0000313" key="5">
    <source>
        <dbReference type="Proteomes" id="UP000002574"/>
    </source>
</evidence>
<dbReference type="GO" id="GO:0016020">
    <property type="term" value="C:membrane"/>
    <property type="evidence" value="ECO:0007669"/>
    <property type="project" value="InterPro"/>
</dbReference>
<feature type="transmembrane region" description="Helical" evidence="2">
    <location>
        <begin position="101"/>
        <end position="124"/>
    </location>
</feature>
<feature type="transmembrane region" description="Helical" evidence="2">
    <location>
        <begin position="216"/>
        <end position="240"/>
    </location>
</feature>
<evidence type="ECO:0000313" key="4">
    <source>
        <dbReference type="EMBL" id="BAI68619.1"/>
    </source>
</evidence>
<keyword evidence="2" id="KW-1133">Transmembrane helix</keyword>
<dbReference type="GO" id="GO:0004129">
    <property type="term" value="F:cytochrome-c oxidase activity"/>
    <property type="evidence" value="ECO:0007669"/>
    <property type="project" value="InterPro"/>
</dbReference>
<keyword evidence="1" id="KW-0813">Transport</keyword>
<dbReference type="RefSeq" id="WP_012962802.1">
    <property type="nucleotide sequence ID" value="NC_013799.1"/>
</dbReference>
<protein>
    <recommendedName>
        <fullName evidence="3">Cytochrome oxidase subunit I profile domain-containing protein</fullName>
    </recommendedName>
</protein>
<evidence type="ECO:0000256" key="1">
    <source>
        <dbReference type="ARBA" id="ARBA00022660"/>
    </source>
</evidence>
<name>D3DFL7_HYDTT</name>
<dbReference type="eggNOG" id="COG0843">
    <property type="taxonomic scope" value="Bacteria"/>
</dbReference>
<dbReference type="InterPro" id="IPR023616">
    <property type="entry name" value="Cyt_c_oxase-like_su1_dom"/>
</dbReference>
<feature type="transmembrane region" description="Helical" evidence="2">
    <location>
        <begin position="341"/>
        <end position="363"/>
    </location>
</feature>
<sequence>MRLFYLSLSLLSLVQAGVFGLLIALTRAPAFSLLKSPSLFYHFLVGHVTFSITVWLMTFTLAYWHYKEGRKGRVAPPATLLGMLLLSLSCLLPYGEPYLNNYIPVIDSPIFYAGLFVFFLAFFFEALSRVKKLKEITSFENIPQLYAMSVALGLATLLSLIPSFFIANAEGGQKLYFERLFWIPGHLQQFLYASVMLAVWHELLKRGNGKEVSSPLLSTVNFLLLVFPSLLMAGFFTDIFSREFRLLTVMSFGLGTGVPVLIHTYYVLKNIRLSADVPSLALLSSVSVYYAGVVVAYAGMQSDLRVPAHYHGVVSAVSIAFMGLGYSILKERLGYICWERVAKLQPVVLSMGINLLVLGFYMAGRMGAPRKTYGFEYVMNTKVLIALNIAGLGSLMAVLGGLLFILYAGQSLLSIYKHAKAY</sequence>
<keyword evidence="2" id="KW-0472">Membrane</keyword>
<dbReference type="OrthoDB" id="11275at2"/>
<dbReference type="GO" id="GO:0020037">
    <property type="term" value="F:heme binding"/>
    <property type="evidence" value="ECO:0007669"/>
    <property type="project" value="InterPro"/>
</dbReference>
<gene>
    <name evidence="4" type="ordered locus">HTH_0152</name>
</gene>
<dbReference type="Gene3D" id="1.20.210.10">
    <property type="entry name" value="Cytochrome c oxidase-like, subunit I domain"/>
    <property type="match status" value="1"/>
</dbReference>
<feature type="transmembrane region" description="Helical" evidence="2">
    <location>
        <begin position="187"/>
        <end position="204"/>
    </location>
</feature>
<feature type="transmembrane region" description="Helical" evidence="2">
    <location>
        <begin position="145"/>
        <end position="167"/>
    </location>
</feature>
<dbReference type="SUPFAM" id="SSF81442">
    <property type="entry name" value="Cytochrome c oxidase subunit I-like"/>
    <property type="match status" value="1"/>
</dbReference>
<evidence type="ECO:0000256" key="2">
    <source>
        <dbReference type="SAM" id="Phobius"/>
    </source>
</evidence>
<dbReference type="InterPro" id="IPR036927">
    <property type="entry name" value="Cyt_c_oxase-like_su1_sf"/>
</dbReference>
<feature type="transmembrane region" description="Helical" evidence="2">
    <location>
        <begin position="40"/>
        <end position="66"/>
    </location>
</feature>
<reference evidence="4 5" key="1">
    <citation type="journal article" date="2010" name="J. Bacteriol.">
        <title>Complete genome sequence of the thermophilic, obligately chemolithoautotrophic hydrogen-oxidizing bacterium Hydrogenobacter thermophilus TK-6.</title>
        <authorList>
            <person name="Arai H."/>
            <person name="Kanbe H."/>
            <person name="Ishii M."/>
            <person name="Igarashi Y."/>
        </authorList>
    </citation>
    <scope>NUCLEOTIDE SEQUENCE [LARGE SCALE GENOMIC DNA]</scope>
    <source>
        <strain evidence="5">DSM 6534 / IAM 12695 / TK-6 [Tokyo]</strain>
    </source>
</reference>
<dbReference type="Proteomes" id="UP000002574">
    <property type="component" value="Chromosome"/>
</dbReference>
<feature type="transmembrane region" description="Helical" evidence="2">
    <location>
        <begin position="310"/>
        <end position="329"/>
    </location>
</feature>
<dbReference type="InterPro" id="IPR000883">
    <property type="entry name" value="Cyt_C_Oxase_1"/>
</dbReference>
<feature type="transmembrane region" description="Helical" evidence="2">
    <location>
        <begin position="78"/>
        <end position="95"/>
    </location>
</feature>
<proteinExistence type="predicted"/>